<feature type="compositionally biased region" description="Polar residues" evidence="20">
    <location>
        <begin position="1"/>
        <end position="17"/>
    </location>
</feature>
<name>A0A6N2KCF6_SALVM</name>
<feature type="transmembrane region" description="Helical" evidence="18">
    <location>
        <begin position="619"/>
        <end position="640"/>
    </location>
</feature>
<dbReference type="GO" id="GO:0016020">
    <property type="term" value="C:membrane"/>
    <property type="evidence" value="ECO:0007669"/>
    <property type="project" value="UniProtKB-SubCell"/>
</dbReference>
<dbReference type="InterPro" id="IPR003689">
    <property type="entry name" value="ZIP"/>
</dbReference>
<evidence type="ECO:0000256" key="9">
    <source>
        <dbReference type="ARBA" id="ARBA00023065"/>
    </source>
</evidence>
<dbReference type="SUPFAM" id="SSF52374">
    <property type="entry name" value="Nucleotidylyl transferase"/>
    <property type="match status" value="1"/>
</dbReference>
<dbReference type="EC" id="2.7.7.15" evidence="15"/>
<evidence type="ECO:0000256" key="2">
    <source>
        <dbReference type="ARBA" id="ARBA00010101"/>
    </source>
</evidence>
<comment type="subcellular location">
    <subcellularLocation>
        <location evidence="1 18">Membrane</location>
        <topology evidence="1 18">Multi-pass membrane protein</topology>
    </subcellularLocation>
</comment>
<feature type="transmembrane region" description="Helical" evidence="18">
    <location>
        <begin position="369"/>
        <end position="390"/>
    </location>
</feature>
<comment type="similarity">
    <text evidence="18">Belongs to the ZIP transporter (TC 2.A.5) family.</text>
</comment>
<dbReference type="FunFam" id="3.40.50.620:FF:000102">
    <property type="entry name" value="Choline-phosphate cytidylyltransferase 2"/>
    <property type="match status" value="1"/>
</dbReference>
<feature type="domain" description="Cytidyltransferase-like" evidence="21">
    <location>
        <begin position="30"/>
        <end position="159"/>
    </location>
</feature>
<dbReference type="InterPro" id="IPR041723">
    <property type="entry name" value="CCT"/>
</dbReference>
<keyword evidence="13" id="KW-1208">Phospholipid metabolism</keyword>
<evidence type="ECO:0000256" key="5">
    <source>
        <dbReference type="ARBA" id="ARBA00022679"/>
    </source>
</evidence>
<comment type="function">
    <text evidence="17">Plays an important role in the biosynthesis of the phospholipid phosphatidylcholine. Catalyzes the formation of CDP-choline.</text>
</comment>
<evidence type="ECO:0000256" key="4">
    <source>
        <dbReference type="ARBA" id="ARBA00022516"/>
    </source>
</evidence>
<evidence type="ECO:0000313" key="22">
    <source>
        <dbReference type="EMBL" id="VFU20999.1"/>
    </source>
</evidence>
<dbReference type="NCBIfam" id="TIGR00125">
    <property type="entry name" value="cyt_tran_rel"/>
    <property type="match status" value="1"/>
</dbReference>
<dbReference type="InterPro" id="IPR014729">
    <property type="entry name" value="Rossmann-like_a/b/a_fold"/>
</dbReference>
<keyword evidence="5" id="KW-0808">Transferase</keyword>
<dbReference type="InterPro" id="IPR004698">
    <property type="entry name" value="Zn/Fe_permease_fun/pln"/>
</dbReference>
<dbReference type="AlphaFoldDB" id="A0A6N2KCF6"/>
<evidence type="ECO:0000256" key="16">
    <source>
        <dbReference type="ARBA" id="ARBA00048285"/>
    </source>
</evidence>
<dbReference type="CDD" id="cd02174">
    <property type="entry name" value="CCT"/>
    <property type="match status" value="1"/>
</dbReference>
<comment type="similarity">
    <text evidence="2">Belongs to the cytidylyltransferase family.</text>
</comment>
<feature type="transmembrane region" description="Helical" evidence="18">
    <location>
        <begin position="550"/>
        <end position="571"/>
    </location>
</feature>
<feature type="coiled-coil region" evidence="19">
    <location>
        <begin position="189"/>
        <end position="216"/>
    </location>
</feature>
<evidence type="ECO:0000256" key="14">
    <source>
        <dbReference type="ARBA" id="ARBA00025706"/>
    </source>
</evidence>
<evidence type="ECO:0000256" key="20">
    <source>
        <dbReference type="SAM" id="MobiDB-lite"/>
    </source>
</evidence>
<feature type="region of interest" description="Disordered" evidence="20">
    <location>
        <begin position="1"/>
        <end position="24"/>
    </location>
</feature>
<sequence length="643" mass="70950">MVNGNSCEVSCHSNSYPSTPPPADRPVRVYADGIYDLFHFGHARSLEQAKKSFPNTYLLVGCCNDEITHKYKGKTVMTEEERYESLRHCKWVDEVIPSAPWVIDQEFLDKHNIDYVAHDSLPYADASGAGKDVYEFVKKVGRFKETRRTDGISTSDIIMRIVKDYNQYVLRNLDRGYSRKELGVSFEKRLRVNMRLKKLQEKVKEQQEKVGEKIQTVAMHRNEWVENADRWVAGFLEMFEEGCHKMGTAIRDRIQERLRGQQSNGLLENGKANSEDEDEDEDEDEEYYFDDDDYEEEYSDDKEYYTETYDKDVKRECTCDAGGGEGTNKSEALKYKAVAIASILFAGAVGVCLPVIGKTIPVLSPERNAFFIIKAFAAGVILSTAFVHVLPDAFDSLTSPCLAENPWGEFPFTGFVAMMSAIGTLMVDCVASSYFTRLHLNKAQPGESGDEEKAAGEGHVHTHATHGHSHGIVDSSAGSAPSQLIRHRVITQVLELGIVVHSVIIGVSLGASASPETIKPLVAALSFHQFFEGIGLGGCITQAKFKTKTIVTMGLFFSLTTPVGIAVGLGISNVYNESSPNALIVQGIFDAASAGILIYMALVDLLAADFMHPRVQSNGALQLGVNVSLLLGVGCMSLLAKWA</sequence>
<dbReference type="NCBIfam" id="TIGR00820">
    <property type="entry name" value="zip"/>
    <property type="match status" value="1"/>
</dbReference>
<keyword evidence="3 18" id="KW-0813">Transport</keyword>
<evidence type="ECO:0000256" key="12">
    <source>
        <dbReference type="ARBA" id="ARBA00023209"/>
    </source>
</evidence>
<keyword evidence="19" id="KW-0175">Coiled coil</keyword>
<keyword evidence="10" id="KW-0443">Lipid metabolism</keyword>
<evidence type="ECO:0000256" key="17">
    <source>
        <dbReference type="ARBA" id="ARBA00054397"/>
    </source>
</evidence>
<keyword evidence="12" id="KW-0594">Phospholipid biosynthesis</keyword>
<organism evidence="22">
    <name type="scientific">Salix viminalis</name>
    <name type="common">Common osier</name>
    <name type="synonym">Basket willow</name>
    <dbReference type="NCBI Taxonomy" id="40686"/>
    <lineage>
        <taxon>Eukaryota</taxon>
        <taxon>Viridiplantae</taxon>
        <taxon>Streptophyta</taxon>
        <taxon>Embryophyta</taxon>
        <taxon>Tracheophyta</taxon>
        <taxon>Spermatophyta</taxon>
        <taxon>Magnoliopsida</taxon>
        <taxon>eudicotyledons</taxon>
        <taxon>Gunneridae</taxon>
        <taxon>Pentapetalae</taxon>
        <taxon>rosids</taxon>
        <taxon>fabids</taxon>
        <taxon>Malpighiales</taxon>
        <taxon>Salicaceae</taxon>
        <taxon>Saliceae</taxon>
        <taxon>Salix</taxon>
    </lineage>
</organism>
<dbReference type="GO" id="GO:0005385">
    <property type="term" value="F:zinc ion transmembrane transporter activity"/>
    <property type="evidence" value="ECO:0007669"/>
    <property type="project" value="InterPro"/>
</dbReference>
<dbReference type="InterPro" id="IPR004821">
    <property type="entry name" value="Cyt_trans-like"/>
</dbReference>
<gene>
    <name evidence="22" type="ORF">SVIM_LOCUS10025</name>
</gene>
<evidence type="ECO:0000256" key="8">
    <source>
        <dbReference type="ARBA" id="ARBA00022989"/>
    </source>
</evidence>
<comment type="pathway">
    <text evidence="14">Phospholipid metabolism; phosphatidylcholine biosynthesis; phosphatidylcholine from phosphocholine: step 1/2.</text>
</comment>
<evidence type="ECO:0000256" key="3">
    <source>
        <dbReference type="ARBA" id="ARBA00022448"/>
    </source>
</evidence>
<feature type="transmembrane region" description="Helical" evidence="18">
    <location>
        <begin position="337"/>
        <end position="357"/>
    </location>
</feature>
<evidence type="ECO:0000256" key="6">
    <source>
        <dbReference type="ARBA" id="ARBA00022692"/>
    </source>
</evidence>
<evidence type="ECO:0000256" key="18">
    <source>
        <dbReference type="RuleBase" id="RU362088"/>
    </source>
</evidence>
<dbReference type="Pfam" id="PF01467">
    <property type="entry name" value="CTP_transf_like"/>
    <property type="match status" value="1"/>
</dbReference>
<feature type="region of interest" description="Disordered" evidence="20">
    <location>
        <begin position="261"/>
        <end position="286"/>
    </location>
</feature>
<dbReference type="EMBL" id="CAADRP010000002">
    <property type="protein sequence ID" value="VFU20999.1"/>
    <property type="molecule type" value="Genomic_DNA"/>
</dbReference>
<feature type="transmembrane region" description="Helical" evidence="18">
    <location>
        <begin position="410"/>
        <end position="435"/>
    </location>
</feature>
<accession>A0A6N2KCF6</accession>
<protein>
    <recommendedName>
        <fullName evidence="15">choline-phosphate cytidylyltransferase</fullName>
        <ecNumber evidence="15">2.7.7.15</ecNumber>
    </recommendedName>
</protein>
<reference evidence="22" key="1">
    <citation type="submission" date="2019-03" db="EMBL/GenBank/DDBJ databases">
        <authorList>
            <person name="Mank J."/>
            <person name="Almeida P."/>
        </authorList>
    </citation>
    <scope>NUCLEOTIDE SEQUENCE</scope>
    <source>
        <strain evidence="22">78183</strain>
    </source>
</reference>
<evidence type="ECO:0000259" key="21">
    <source>
        <dbReference type="Pfam" id="PF01467"/>
    </source>
</evidence>
<evidence type="ECO:0000256" key="7">
    <source>
        <dbReference type="ARBA" id="ARBA00022695"/>
    </source>
</evidence>
<keyword evidence="4" id="KW-0444">Lipid biosynthesis</keyword>
<dbReference type="PANTHER" id="PTHR10739">
    <property type="entry name" value="CYTIDYLYLTRANSFERASE"/>
    <property type="match status" value="1"/>
</dbReference>
<keyword evidence="7" id="KW-0548">Nucleotidyltransferase</keyword>
<evidence type="ECO:0000256" key="1">
    <source>
        <dbReference type="ARBA" id="ARBA00004141"/>
    </source>
</evidence>
<dbReference type="InterPro" id="IPR045049">
    <property type="entry name" value="Pcy1-like"/>
</dbReference>
<comment type="catalytic activity">
    <reaction evidence="16">
        <text>phosphocholine + CTP + H(+) = CDP-choline + diphosphate</text>
        <dbReference type="Rhea" id="RHEA:18997"/>
        <dbReference type="ChEBI" id="CHEBI:15378"/>
        <dbReference type="ChEBI" id="CHEBI:33019"/>
        <dbReference type="ChEBI" id="CHEBI:37563"/>
        <dbReference type="ChEBI" id="CHEBI:58779"/>
        <dbReference type="ChEBI" id="CHEBI:295975"/>
        <dbReference type="EC" id="2.7.7.15"/>
    </reaction>
    <physiologicalReaction direction="left-to-right" evidence="16">
        <dbReference type="Rhea" id="RHEA:18998"/>
    </physiologicalReaction>
</comment>
<evidence type="ECO:0000256" key="19">
    <source>
        <dbReference type="SAM" id="Coils"/>
    </source>
</evidence>
<dbReference type="Gene3D" id="3.40.50.620">
    <property type="entry name" value="HUPs"/>
    <property type="match status" value="1"/>
</dbReference>
<evidence type="ECO:0000256" key="13">
    <source>
        <dbReference type="ARBA" id="ARBA00023264"/>
    </source>
</evidence>
<evidence type="ECO:0000256" key="10">
    <source>
        <dbReference type="ARBA" id="ARBA00023098"/>
    </source>
</evidence>
<dbReference type="Pfam" id="PF02535">
    <property type="entry name" value="Zip"/>
    <property type="match status" value="1"/>
</dbReference>
<evidence type="ECO:0000256" key="11">
    <source>
        <dbReference type="ARBA" id="ARBA00023136"/>
    </source>
</evidence>
<dbReference type="GO" id="GO:0031210">
    <property type="term" value="F:phosphatidylcholine binding"/>
    <property type="evidence" value="ECO:0007669"/>
    <property type="project" value="TreeGrafter"/>
</dbReference>
<feature type="transmembrane region" description="Helical" evidence="18">
    <location>
        <begin position="583"/>
        <end position="607"/>
    </location>
</feature>
<dbReference type="GO" id="GO:0004105">
    <property type="term" value="F:choline-phosphate cytidylyltransferase activity"/>
    <property type="evidence" value="ECO:0007669"/>
    <property type="project" value="UniProtKB-EC"/>
</dbReference>
<proteinExistence type="inferred from homology"/>
<keyword evidence="9 18" id="KW-0406">Ion transport</keyword>
<evidence type="ECO:0000256" key="15">
    <source>
        <dbReference type="ARBA" id="ARBA00026101"/>
    </source>
</evidence>
<keyword evidence="8 18" id="KW-1133">Transmembrane helix</keyword>
<keyword evidence="6 18" id="KW-0812">Transmembrane</keyword>
<feature type="compositionally biased region" description="Acidic residues" evidence="20">
    <location>
        <begin position="275"/>
        <end position="286"/>
    </location>
</feature>
<dbReference type="PANTHER" id="PTHR10739:SF56">
    <property type="entry name" value="CHOLINE-PHOSPHATE CYTIDYLYLTRANSFERASE 1"/>
    <property type="match status" value="1"/>
</dbReference>
<keyword evidence="11 18" id="KW-0472">Membrane</keyword>
<comment type="caution">
    <text evidence="18">Lacks conserved residue(s) required for the propagation of feature annotation.</text>
</comment>